<feature type="signal peptide" evidence="1">
    <location>
        <begin position="1"/>
        <end position="21"/>
    </location>
</feature>
<protein>
    <submittedName>
        <fullName evidence="2">Putative p32 protein</fullName>
    </submittedName>
</protein>
<evidence type="ECO:0000256" key="1">
    <source>
        <dbReference type="SAM" id="SignalP"/>
    </source>
</evidence>
<keyword evidence="1" id="KW-0732">Signal</keyword>
<proteinExistence type="evidence at transcript level"/>
<accession>A0A0K8RCP4</accession>
<organism evidence="2">
    <name type="scientific">Ixodes ricinus</name>
    <name type="common">Common tick</name>
    <name type="synonym">Acarus ricinus</name>
    <dbReference type="NCBI Taxonomy" id="34613"/>
    <lineage>
        <taxon>Eukaryota</taxon>
        <taxon>Metazoa</taxon>
        <taxon>Ecdysozoa</taxon>
        <taxon>Arthropoda</taxon>
        <taxon>Chelicerata</taxon>
        <taxon>Arachnida</taxon>
        <taxon>Acari</taxon>
        <taxon>Parasitiformes</taxon>
        <taxon>Ixodida</taxon>
        <taxon>Ixodoidea</taxon>
        <taxon>Ixodidae</taxon>
        <taxon>Ixodinae</taxon>
        <taxon>Ixodes</taxon>
    </lineage>
</organism>
<evidence type="ECO:0000313" key="2">
    <source>
        <dbReference type="EMBL" id="JAA68942.1"/>
    </source>
</evidence>
<feature type="chain" id="PRO_5005517375" evidence="1">
    <location>
        <begin position="22"/>
        <end position="105"/>
    </location>
</feature>
<reference evidence="2" key="1">
    <citation type="submission" date="2012-12" db="EMBL/GenBank/DDBJ databases">
        <title>Identification and characterization of a phenylalanine ammonia-lyase gene family in Isatis indigotica Fort.</title>
        <authorList>
            <person name="Liu Q."/>
            <person name="Chen J."/>
            <person name="Zhou X."/>
            <person name="Di P."/>
            <person name="Xiao Y."/>
            <person name="Xuan H."/>
            <person name="Zhang L."/>
            <person name="Chen W."/>
        </authorList>
    </citation>
    <scope>NUCLEOTIDE SEQUENCE</scope>
    <source>
        <tissue evidence="2">Salivary gland</tissue>
    </source>
</reference>
<name>A0A0K8RCP4_IXORI</name>
<dbReference type="AlphaFoldDB" id="A0A0K8RCP4"/>
<sequence>MNPLYWSSCVWIWFMCSGVECLPKFHLSSRYEDDNFPDVVTVTMNYILDESVGTENEAYVKGWLLYVTQMAMYQFQQYFGFTLYLKYTTTYLENQKDLKYNVKTI</sequence>
<dbReference type="EMBL" id="GADI01004866">
    <property type="protein sequence ID" value="JAA68942.1"/>
    <property type="molecule type" value="mRNA"/>
</dbReference>